<evidence type="ECO:0000313" key="5">
    <source>
        <dbReference type="Proteomes" id="UP000011863"/>
    </source>
</evidence>
<dbReference type="PIRSF" id="PIRSF006487">
    <property type="entry name" value="GcvT"/>
    <property type="match status" value="1"/>
</dbReference>
<dbReference type="SUPFAM" id="SSF101790">
    <property type="entry name" value="Aminomethyltransferase beta-barrel domain"/>
    <property type="match status" value="1"/>
</dbReference>
<dbReference type="Pfam" id="PF08669">
    <property type="entry name" value="GCV_T_C"/>
    <property type="match status" value="1"/>
</dbReference>
<keyword evidence="4" id="KW-0489">Methyltransferase</keyword>
<feature type="domain" description="Aminomethyltransferase C-terminal" evidence="3">
    <location>
        <begin position="316"/>
        <end position="393"/>
    </location>
</feature>
<dbReference type="InterPro" id="IPR028896">
    <property type="entry name" value="GcvT/YgfZ/DmdA"/>
</dbReference>
<dbReference type="PANTHER" id="PTHR43757">
    <property type="entry name" value="AMINOMETHYLTRANSFERASE"/>
    <property type="match status" value="1"/>
</dbReference>
<sequence length="402" mass="43737">MRLPTHRRRRRVGRRLASNGWCVMSITADVEVLAAIGPRVRKSPFWDDTVQAGLSAVSSYNHMWLPMSYGDADEEYRLLTEAVTIWDVAAQRHVAVRGPDADSIVQYVTAIDASKIDVGIAAYAPMVDHHGVLINDPILFHVDVDEWHFSIADADIRLWIDAIARERGADCSVTELDTVTLALQGPLAEAVMSDLGVDVDGMNDLEQRSATIDGLDVMVSRSGWSTQGGYEIFLDDPRHASRLWTAVASAGQAHGIGPAAPNPSERIENVLLSYGTDTGYHANPLELGLGDTIDLDHDDFVGRDALRRIRDAGPERRLLGVVIDGPRRDTLPHPVPISSGATTLGELRAAAWSPRFAVNLGLALVDRDVEPGSTGRAEPPSGACELTFVELPFEEPLPGHDR</sequence>
<name>A0A6C7E6T1_ILUCY</name>
<proteinExistence type="predicted"/>
<protein>
    <submittedName>
        <fullName evidence="4">Aminomethyltransferase family protein</fullName>
    </submittedName>
</protein>
<dbReference type="Gene3D" id="3.30.1360.120">
    <property type="entry name" value="Probable tRNA modification gtpase trme, domain 1"/>
    <property type="match status" value="1"/>
</dbReference>
<accession>A0A6C7E6T1</accession>
<organism evidence="4 5">
    <name type="scientific">Ilumatobacter coccineus (strain NBRC 103263 / KCTC 29153 / YM16-304)</name>
    <dbReference type="NCBI Taxonomy" id="1313172"/>
    <lineage>
        <taxon>Bacteria</taxon>
        <taxon>Bacillati</taxon>
        <taxon>Actinomycetota</taxon>
        <taxon>Acidimicrobiia</taxon>
        <taxon>Acidimicrobiales</taxon>
        <taxon>Ilumatobacteraceae</taxon>
        <taxon>Ilumatobacter</taxon>
    </lineage>
</organism>
<evidence type="ECO:0000259" key="2">
    <source>
        <dbReference type="Pfam" id="PF01571"/>
    </source>
</evidence>
<keyword evidence="5" id="KW-1185">Reference proteome</keyword>
<evidence type="ECO:0000313" key="4">
    <source>
        <dbReference type="EMBL" id="BAN00949.1"/>
    </source>
</evidence>
<dbReference type="AlphaFoldDB" id="A0A6C7E6T1"/>
<gene>
    <name evidence="4" type="ORF">YM304_06350</name>
</gene>
<keyword evidence="4" id="KW-0808">Transferase</keyword>
<dbReference type="InterPro" id="IPR029043">
    <property type="entry name" value="GcvT/YgfZ_C"/>
</dbReference>
<dbReference type="InterPro" id="IPR006222">
    <property type="entry name" value="GCVT_N"/>
</dbReference>
<evidence type="ECO:0000259" key="3">
    <source>
        <dbReference type="Pfam" id="PF08669"/>
    </source>
</evidence>
<dbReference type="EMBL" id="AP012057">
    <property type="protein sequence ID" value="BAN00949.1"/>
    <property type="molecule type" value="Genomic_DNA"/>
</dbReference>
<dbReference type="OrthoDB" id="9774591at2"/>
<dbReference type="Proteomes" id="UP000011863">
    <property type="component" value="Chromosome"/>
</dbReference>
<dbReference type="SUPFAM" id="SSF103025">
    <property type="entry name" value="Folate-binding domain"/>
    <property type="match status" value="1"/>
</dbReference>
<reference evidence="4 5" key="1">
    <citation type="journal article" date="2013" name="Int. J. Syst. Evol. Microbiol.">
        <title>Ilumatobacter nonamiense sp. nov. and Ilumatobacter coccineum sp. nov., isolated from seashore sand.</title>
        <authorList>
            <person name="Matsumoto A."/>
            <person name="Kasai H."/>
            <person name="Matsuo Y."/>
            <person name="Shizuri Y."/>
            <person name="Ichikawa N."/>
            <person name="Fujita N."/>
            <person name="Omura S."/>
            <person name="Takahashi Y."/>
        </authorList>
    </citation>
    <scope>NUCLEOTIDE SEQUENCE [LARGE SCALE GENOMIC DNA]</scope>
    <source>
        <strain evidence="5">NBRC 103263 / KCTC 29153 / YM16-304</strain>
    </source>
</reference>
<dbReference type="PANTHER" id="PTHR43757:SF2">
    <property type="entry name" value="AMINOMETHYLTRANSFERASE, MITOCHONDRIAL"/>
    <property type="match status" value="1"/>
</dbReference>
<dbReference type="GO" id="GO:0008168">
    <property type="term" value="F:methyltransferase activity"/>
    <property type="evidence" value="ECO:0007669"/>
    <property type="project" value="UniProtKB-KW"/>
</dbReference>
<dbReference type="InterPro" id="IPR013977">
    <property type="entry name" value="GcvT_C"/>
</dbReference>
<evidence type="ECO:0000256" key="1">
    <source>
        <dbReference type="PIRSR" id="PIRSR006487-1"/>
    </source>
</evidence>
<dbReference type="GO" id="GO:0032259">
    <property type="term" value="P:methylation"/>
    <property type="evidence" value="ECO:0007669"/>
    <property type="project" value="UniProtKB-KW"/>
</dbReference>
<dbReference type="Pfam" id="PF01571">
    <property type="entry name" value="GCV_T"/>
    <property type="match status" value="1"/>
</dbReference>
<feature type="binding site" evidence="1">
    <location>
        <position position="231"/>
    </location>
    <ligand>
        <name>substrate</name>
    </ligand>
</feature>
<feature type="domain" description="GCVT N-terminal" evidence="2">
    <location>
        <begin position="59"/>
        <end position="296"/>
    </location>
</feature>
<dbReference type="InterPro" id="IPR027266">
    <property type="entry name" value="TrmE/GcvT-like"/>
</dbReference>
<dbReference type="KEGG" id="aym:YM304_06350"/>